<evidence type="ECO:0000256" key="5">
    <source>
        <dbReference type="ARBA" id="ARBA00023136"/>
    </source>
</evidence>
<feature type="transmembrane region" description="Helical" evidence="6">
    <location>
        <begin position="93"/>
        <end position="116"/>
    </location>
</feature>
<dbReference type="Proteomes" id="UP000242875">
    <property type="component" value="Unassembled WGS sequence"/>
</dbReference>
<dbReference type="AlphaFoldDB" id="A0A261XWR4"/>
<feature type="non-terminal residue" evidence="7">
    <location>
        <position position="1"/>
    </location>
</feature>
<dbReference type="InterPro" id="IPR008217">
    <property type="entry name" value="Ccc1_fam"/>
</dbReference>
<gene>
    <name evidence="7" type="ORF">BZG36_04417</name>
</gene>
<evidence type="ECO:0008006" key="9">
    <source>
        <dbReference type="Google" id="ProtNLM"/>
    </source>
</evidence>
<evidence type="ECO:0000313" key="8">
    <source>
        <dbReference type="Proteomes" id="UP000242875"/>
    </source>
</evidence>
<organism evidence="7 8">
    <name type="scientific">Bifiguratus adelaidae</name>
    <dbReference type="NCBI Taxonomy" id="1938954"/>
    <lineage>
        <taxon>Eukaryota</taxon>
        <taxon>Fungi</taxon>
        <taxon>Fungi incertae sedis</taxon>
        <taxon>Mucoromycota</taxon>
        <taxon>Mucoromycotina</taxon>
        <taxon>Endogonomycetes</taxon>
        <taxon>Endogonales</taxon>
        <taxon>Endogonales incertae sedis</taxon>
        <taxon>Bifiguratus</taxon>
    </lineage>
</organism>
<name>A0A261XWR4_9FUNG</name>
<evidence type="ECO:0000256" key="2">
    <source>
        <dbReference type="ARBA" id="ARBA00007049"/>
    </source>
</evidence>
<dbReference type="GO" id="GO:0012505">
    <property type="term" value="C:endomembrane system"/>
    <property type="evidence" value="ECO:0007669"/>
    <property type="project" value="UniProtKB-SubCell"/>
</dbReference>
<dbReference type="GO" id="GO:0005384">
    <property type="term" value="F:manganese ion transmembrane transporter activity"/>
    <property type="evidence" value="ECO:0007669"/>
    <property type="project" value="InterPro"/>
</dbReference>
<reference evidence="7 8" key="1">
    <citation type="journal article" date="2017" name="Mycologia">
        <title>Bifiguratus adelaidae, gen. et sp. nov., a new member of Mucoromycotina in endophytic and soil-dwelling habitats.</title>
        <authorList>
            <person name="Torres-Cruz T.J."/>
            <person name="Billingsley Tobias T.L."/>
            <person name="Almatruk M."/>
            <person name="Hesse C."/>
            <person name="Kuske C.R."/>
            <person name="Desiro A."/>
            <person name="Benucci G.M."/>
            <person name="Bonito G."/>
            <person name="Stajich J.E."/>
            <person name="Dunlap C."/>
            <person name="Arnold A.E."/>
            <person name="Porras-Alfaro A."/>
        </authorList>
    </citation>
    <scope>NUCLEOTIDE SEQUENCE [LARGE SCALE GENOMIC DNA]</scope>
    <source>
        <strain evidence="7 8">AZ0501</strain>
    </source>
</reference>
<dbReference type="OrthoDB" id="73465at2759"/>
<sequence>LVSGAISMGLGGFLAAKSEAEHFDAEKRREEREVELYPEEEEDEIVEIFGEYGLTREAIEPMFKVFRQNPDKFVDFMMKFELNLERPDPNRSWISAVTIGTSYFLGGLIPLLPYFFVDNTTLALYLSVILTSITLLIFGFVKSLYLNPLKALYSALQTLTIGGAAAASSYLVVYMFQAPDNS</sequence>
<feature type="transmembrane region" description="Helical" evidence="6">
    <location>
        <begin position="122"/>
        <end position="141"/>
    </location>
</feature>
<evidence type="ECO:0000256" key="3">
    <source>
        <dbReference type="ARBA" id="ARBA00022692"/>
    </source>
</evidence>
<accession>A0A261XWR4</accession>
<keyword evidence="3 6" id="KW-0812">Transmembrane</keyword>
<dbReference type="GO" id="GO:0030026">
    <property type="term" value="P:intracellular manganese ion homeostasis"/>
    <property type="evidence" value="ECO:0007669"/>
    <property type="project" value="InterPro"/>
</dbReference>
<keyword evidence="8" id="KW-1185">Reference proteome</keyword>
<comment type="subcellular location">
    <subcellularLocation>
        <location evidence="1">Endomembrane system</location>
        <topology evidence="1">Multi-pass membrane protein</topology>
    </subcellularLocation>
</comment>
<protein>
    <recommendedName>
        <fullName evidence="9">Protein CCC1</fullName>
    </recommendedName>
</protein>
<keyword evidence="5 6" id="KW-0472">Membrane</keyword>
<comment type="similarity">
    <text evidence="2">Belongs to the CCC1 family.</text>
</comment>
<evidence type="ECO:0000256" key="6">
    <source>
        <dbReference type="SAM" id="Phobius"/>
    </source>
</evidence>
<evidence type="ECO:0000256" key="4">
    <source>
        <dbReference type="ARBA" id="ARBA00022989"/>
    </source>
</evidence>
<feature type="transmembrane region" description="Helical" evidence="6">
    <location>
        <begin position="153"/>
        <end position="176"/>
    </location>
</feature>
<evidence type="ECO:0000313" key="7">
    <source>
        <dbReference type="EMBL" id="OZJ02790.1"/>
    </source>
</evidence>
<dbReference type="PANTHER" id="PTHR31851">
    <property type="entry name" value="FE(2+)/MN(2+) TRANSPORTER PCL1"/>
    <property type="match status" value="1"/>
</dbReference>
<dbReference type="EMBL" id="MVBO01000125">
    <property type="protein sequence ID" value="OZJ02790.1"/>
    <property type="molecule type" value="Genomic_DNA"/>
</dbReference>
<dbReference type="Pfam" id="PF01988">
    <property type="entry name" value="VIT1"/>
    <property type="match status" value="1"/>
</dbReference>
<evidence type="ECO:0000256" key="1">
    <source>
        <dbReference type="ARBA" id="ARBA00004127"/>
    </source>
</evidence>
<proteinExistence type="inferred from homology"/>
<keyword evidence="4 6" id="KW-1133">Transmembrane helix</keyword>
<comment type="caution">
    <text evidence="7">The sequence shown here is derived from an EMBL/GenBank/DDBJ whole genome shotgun (WGS) entry which is preliminary data.</text>
</comment>